<comment type="function">
    <text evidence="1 6">Modulates RecA activity.</text>
</comment>
<dbReference type="Pfam" id="PF02631">
    <property type="entry name" value="RecX_HTH2"/>
    <property type="match status" value="1"/>
</dbReference>
<comment type="similarity">
    <text evidence="3 6">Belongs to the RecX family.</text>
</comment>
<dbReference type="HAMAP" id="MF_01114">
    <property type="entry name" value="RecX"/>
    <property type="match status" value="1"/>
</dbReference>
<evidence type="ECO:0000259" key="7">
    <source>
        <dbReference type="Pfam" id="PF02631"/>
    </source>
</evidence>
<gene>
    <name evidence="6" type="primary">recX</name>
    <name evidence="9" type="ORF">FY536_05580</name>
</gene>
<dbReference type="AlphaFoldDB" id="A0A7H1MMS2"/>
<dbReference type="InterPro" id="IPR036388">
    <property type="entry name" value="WH-like_DNA-bd_sf"/>
</dbReference>
<dbReference type="Pfam" id="PF21982">
    <property type="entry name" value="RecX_HTH1"/>
    <property type="match status" value="1"/>
</dbReference>
<evidence type="ECO:0000256" key="6">
    <source>
        <dbReference type="HAMAP-Rule" id="MF_01114"/>
    </source>
</evidence>
<dbReference type="PANTHER" id="PTHR33602">
    <property type="entry name" value="REGULATORY PROTEIN RECX FAMILY PROTEIN"/>
    <property type="match status" value="1"/>
</dbReference>
<protein>
    <recommendedName>
        <fullName evidence="4 6">Regulatory protein RecX</fullName>
    </recommendedName>
</protein>
<evidence type="ECO:0000256" key="1">
    <source>
        <dbReference type="ARBA" id="ARBA00003529"/>
    </source>
</evidence>
<reference evidence="9 10" key="1">
    <citation type="submission" date="2019-08" db="EMBL/GenBank/DDBJ databases">
        <authorList>
            <person name="Chang H.C."/>
            <person name="Mun S.Y."/>
        </authorList>
    </citation>
    <scope>NUCLEOTIDE SEQUENCE [LARGE SCALE GENOMIC DNA]</scope>
    <source>
        <strain evidence="9 10">SK</strain>
    </source>
</reference>
<dbReference type="Proteomes" id="UP000516446">
    <property type="component" value="Chromosome"/>
</dbReference>
<keyword evidence="5 6" id="KW-0963">Cytoplasm</keyword>
<evidence type="ECO:0000313" key="10">
    <source>
        <dbReference type="Proteomes" id="UP000516446"/>
    </source>
</evidence>
<evidence type="ECO:0000256" key="3">
    <source>
        <dbReference type="ARBA" id="ARBA00009695"/>
    </source>
</evidence>
<evidence type="ECO:0000259" key="8">
    <source>
        <dbReference type="Pfam" id="PF21982"/>
    </source>
</evidence>
<accession>A0A7H1MMS2</accession>
<dbReference type="GO" id="GO:0005737">
    <property type="term" value="C:cytoplasm"/>
    <property type="evidence" value="ECO:0007669"/>
    <property type="project" value="UniProtKB-SubCell"/>
</dbReference>
<evidence type="ECO:0000256" key="5">
    <source>
        <dbReference type="ARBA" id="ARBA00022490"/>
    </source>
</evidence>
<dbReference type="RefSeq" id="WP_006845099.1">
    <property type="nucleotide sequence ID" value="NZ_CP026847.1"/>
</dbReference>
<feature type="domain" description="RecX second three-helical" evidence="7">
    <location>
        <begin position="107"/>
        <end position="148"/>
    </location>
</feature>
<evidence type="ECO:0000256" key="4">
    <source>
        <dbReference type="ARBA" id="ARBA00018111"/>
    </source>
</evidence>
<dbReference type="InterPro" id="IPR003783">
    <property type="entry name" value="Regulatory_RecX"/>
</dbReference>
<dbReference type="InterPro" id="IPR053926">
    <property type="entry name" value="RecX_HTH_1st"/>
</dbReference>
<organism evidence="9 10">
    <name type="scientific">Weissella koreensis</name>
    <dbReference type="NCBI Taxonomy" id="165096"/>
    <lineage>
        <taxon>Bacteria</taxon>
        <taxon>Bacillati</taxon>
        <taxon>Bacillota</taxon>
        <taxon>Bacilli</taxon>
        <taxon>Lactobacillales</taxon>
        <taxon>Lactobacillaceae</taxon>
        <taxon>Weissella</taxon>
    </lineage>
</organism>
<name>A0A7H1MMS2_9LACO</name>
<keyword evidence="10" id="KW-1185">Reference proteome</keyword>
<comment type="subcellular location">
    <subcellularLocation>
        <location evidence="2 6">Cytoplasm</location>
    </subcellularLocation>
</comment>
<dbReference type="Gene3D" id="1.10.10.10">
    <property type="entry name" value="Winged helix-like DNA-binding domain superfamily/Winged helix DNA-binding domain"/>
    <property type="match status" value="4"/>
</dbReference>
<dbReference type="InterPro" id="IPR053924">
    <property type="entry name" value="RecX_HTH_2nd"/>
</dbReference>
<dbReference type="EMBL" id="CP043431">
    <property type="protein sequence ID" value="QNT64758.1"/>
    <property type="molecule type" value="Genomic_DNA"/>
</dbReference>
<evidence type="ECO:0000256" key="2">
    <source>
        <dbReference type="ARBA" id="ARBA00004496"/>
    </source>
</evidence>
<dbReference type="PANTHER" id="PTHR33602:SF1">
    <property type="entry name" value="REGULATORY PROTEIN RECX FAMILY PROTEIN"/>
    <property type="match status" value="1"/>
</dbReference>
<proteinExistence type="inferred from homology"/>
<feature type="domain" description="RecX first three-helical" evidence="8">
    <location>
        <begin position="61"/>
        <end position="100"/>
    </location>
</feature>
<evidence type="ECO:0000313" key="9">
    <source>
        <dbReference type="EMBL" id="QNT64758.1"/>
    </source>
</evidence>
<sequence length="266" mass="31572">MAEVTRVTQTKKNQRYNIYLDDKFAFAVAEKILIQFNLFKGTKVDDELKATIIEAEYNQKAYQKALTYAANSLHSKQQVRTKLQQADFPVSVIEQAIERLEQLDIIDDQQFANEYVQSQIRRGKLGPRAIKFNLKKYGIDQFIIEDLLVEYDETLQREKLSELIDPLFQKYRRESAFMADQKVTQKLYQNGFDQRQIKQALQDYHAETPVDEEQAQENFVRMMEKTAQKYQHLTGWDYQSKVKAGMYRRGFDLRKVDQWLKEHRSD</sequence>
<dbReference type="GO" id="GO:0006282">
    <property type="term" value="P:regulation of DNA repair"/>
    <property type="evidence" value="ECO:0007669"/>
    <property type="project" value="UniProtKB-UniRule"/>
</dbReference>